<dbReference type="EMBL" id="CP116942">
    <property type="protein sequence ID" value="WCO65603.1"/>
    <property type="molecule type" value="Genomic_DNA"/>
</dbReference>
<feature type="compositionally biased region" description="Low complexity" evidence="1">
    <location>
        <begin position="8"/>
        <end position="17"/>
    </location>
</feature>
<name>A0AAF0BU31_9ACTN</name>
<dbReference type="KEGG" id="ima:PO878_13950"/>
<dbReference type="Proteomes" id="UP001216390">
    <property type="component" value="Chromosome"/>
</dbReference>
<sequence length="151" mass="16075">MPRRSPSHRGPGPRSRPAVGERGQSLVSSVAAVAVFLAFLFFAVHLVISLYATSTVTGQAYDAARRVAASDIDHDDPGAVAAAQRRAEADLRGSLGGYADRVESLDWSGSTGDVVSLRVQAQNPSFLVFATAPLGVEDIDRTVEVRVERVR</sequence>
<evidence type="ECO:0000313" key="3">
    <source>
        <dbReference type="EMBL" id="WCO65603.1"/>
    </source>
</evidence>
<evidence type="ECO:0000313" key="4">
    <source>
        <dbReference type="Proteomes" id="UP001216390"/>
    </source>
</evidence>
<dbReference type="RefSeq" id="WP_272735130.1">
    <property type="nucleotide sequence ID" value="NZ_CP116942.1"/>
</dbReference>
<feature type="transmembrane region" description="Helical" evidence="2">
    <location>
        <begin position="26"/>
        <end position="52"/>
    </location>
</feature>
<accession>A0AAF0BU31</accession>
<keyword evidence="2" id="KW-0812">Transmembrane</keyword>
<evidence type="ECO:0000256" key="2">
    <source>
        <dbReference type="SAM" id="Phobius"/>
    </source>
</evidence>
<reference evidence="3" key="1">
    <citation type="submission" date="2023-01" db="EMBL/GenBank/DDBJ databases">
        <title>The diversity of Class Acidimicrobiia in South China Sea sediment environments and the proposal of Iamia marina sp. nov., a novel species of the genus Iamia.</title>
        <authorList>
            <person name="He Y."/>
            <person name="Tian X."/>
        </authorList>
    </citation>
    <scope>NUCLEOTIDE SEQUENCE</scope>
    <source>
        <strain evidence="3">DSM 19957</strain>
    </source>
</reference>
<protein>
    <submittedName>
        <fullName evidence="3">Uncharacterized protein</fullName>
    </submittedName>
</protein>
<keyword evidence="4" id="KW-1185">Reference proteome</keyword>
<dbReference type="AlphaFoldDB" id="A0AAF0BU31"/>
<keyword evidence="2" id="KW-0472">Membrane</keyword>
<gene>
    <name evidence="3" type="ORF">PO878_13950</name>
</gene>
<organism evidence="3 4">
    <name type="scientific">Iamia majanohamensis</name>
    <dbReference type="NCBI Taxonomy" id="467976"/>
    <lineage>
        <taxon>Bacteria</taxon>
        <taxon>Bacillati</taxon>
        <taxon>Actinomycetota</taxon>
        <taxon>Acidimicrobiia</taxon>
        <taxon>Acidimicrobiales</taxon>
        <taxon>Iamiaceae</taxon>
        <taxon>Iamia</taxon>
    </lineage>
</organism>
<keyword evidence="2" id="KW-1133">Transmembrane helix</keyword>
<evidence type="ECO:0000256" key="1">
    <source>
        <dbReference type="SAM" id="MobiDB-lite"/>
    </source>
</evidence>
<feature type="region of interest" description="Disordered" evidence="1">
    <location>
        <begin position="1"/>
        <end position="21"/>
    </location>
</feature>
<proteinExistence type="predicted"/>